<proteinExistence type="predicted"/>
<accession>A0A9N9JXA1</accession>
<protein>
    <submittedName>
        <fullName evidence="1">16916_t:CDS:1</fullName>
    </submittedName>
</protein>
<dbReference type="AlphaFoldDB" id="A0A9N9JXA1"/>
<gene>
    <name evidence="1" type="ORF">CPELLU_LOCUS17768</name>
</gene>
<reference evidence="1" key="1">
    <citation type="submission" date="2021-06" db="EMBL/GenBank/DDBJ databases">
        <authorList>
            <person name="Kallberg Y."/>
            <person name="Tangrot J."/>
            <person name="Rosling A."/>
        </authorList>
    </citation>
    <scope>NUCLEOTIDE SEQUENCE</scope>
    <source>
        <strain evidence="1">FL966</strain>
    </source>
</reference>
<keyword evidence="2" id="KW-1185">Reference proteome</keyword>
<dbReference type="EMBL" id="CAJVQA010031650">
    <property type="protein sequence ID" value="CAG8801761.1"/>
    <property type="molecule type" value="Genomic_DNA"/>
</dbReference>
<dbReference type="OrthoDB" id="2424658at2759"/>
<evidence type="ECO:0000313" key="2">
    <source>
        <dbReference type="Proteomes" id="UP000789759"/>
    </source>
</evidence>
<sequence length="106" mass="11805">MKESLLRGDTNTRRAVKLIQTDFLVNNHPIHVAKNKKDLALFLTAEGVLVPGEDAGTFKISSLLQIVPKVFLTSSKVDVPYHPSTSALDIFKVLMQVVRVFDQETI</sequence>
<name>A0A9N9JXA1_9GLOM</name>
<organism evidence="1 2">
    <name type="scientific">Cetraspora pellucida</name>
    <dbReference type="NCBI Taxonomy" id="1433469"/>
    <lineage>
        <taxon>Eukaryota</taxon>
        <taxon>Fungi</taxon>
        <taxon>Fungi incertae sedis</taxon>
        <taxon>Mucoromycota</taxon>
        <taxon>Glomeromycotina</taxon>
        <taxon>Glomeromycetes</taxon>
        <taxon>Diversisporales</taxon>
        <taxon>Gigasporaceae</taxon>
        <taxon>Cetraspora</taxon>
    </lineage>
</organism>
<evidence type="ECO:0000313" key="1">
    <source>
        <dbReference type="EMBL" id="CAG8801761.1"/>
    </source>
</evidence>
<dbReference type="Proteomes" id="UP000789759">
    <property type="component" value="Unassembled WGS sequence"/>
</dbReference>
<comment type="caution">
    <text evidence="1">The sequence shown here is derived from an EMBL/GenBank/DDBJ whole genome shotgun (WGS) entry which is preliminary data.</text>
</comment>